<evidence type="ECO:0000313" key="1">
    <source>
        <dbReference type="EMBL" id="MPC59465.1"/>
    </source>
</evidence>
<comment type="caution">
    <text evidence="1">The sequence shown here is derived from an EMBL/GenBank/DDBJ whole genome shotgun (WGS) entry which is preliminary data.</text>
</comment>
<sequence length="63" mass="7035">MTKAADKCDATAKHLKGKVTEHYDSLAHSLPRLHLGSYVDVKNDGTVLFRQISQFTQLTDDSM</sequence>
<dbReference type="AlphaFoldDB" id="A0A5B7GPV4"/>
<accession>A0A5B7GPV4</accession>
<evidence type="ECO:0000313" key="2">
    <source>
        <dbReference type="Proteomes" id="UP000324222"/>
    </source>
</evidence>
<protein>
    <submittedName>
        <fullName evidence="1">Uncharacterized protein</fullName>
    </submittedName>
</protein>
<reference evidence="1 2" key="1">
    <citation type="submission" date="2019-05" db="EMBL/GenBank/DDBJ databases">
        <title>Another draft genome of Portunus trituberculatus and its Hox gene families provides insights of decapod evolution.</title>
        <authorList>
            <person name="Jeong J.-H."/>
            <person name="Song I."/>
            <person name="Kim S."/>
            <person name="Choi T."/>
            <person name="Kim D."/>
            <person name="Ryu S."/>
            <person name="Kim W."/>
        </authorList>
    </citation>
    <scope>NUCLEOTIDE SEQUENCE [LARGE SCALE GENOMIC DNA]</scope>
    <source>
        <tissue evidence="1">Muscle</tissue>
    </source>
</reference>
<organism evidence="1 2">
    <name type="scientific">Portunus trituberculatus</name>
    <name type="common">Swimming crab</name>
    <name type="synonym">Neptunus trituberculatus</name>
    <dbReference type="NCBI Taxonomy" id="210409"/>
    <lineage>
        <taxon>Eukaryota</taxon>
        <taxon>Metazoa</taxon>
        <taxon>Ecdysozoa</taxon>
        <taxon>Arthropoda</taxon>
        <taxon>Crustacea</taxon>
        <taxon>Multicrustacea</taxon>
        <taxon>Malacostraca</taxon>
        <taxon>Eumalacostraca</taxon>
        <taxon>Eucarida</taxon>
        <taxon>Decapoda</taxon>
        <taxon>Pleocyemata</taxon>
        <taxon>Brachyura</taxon>
        <taxon>Eubrachyura</taxon>
        <taxon>Portunoidea</taxon>
        <taxon>Portunidae</taxon>
        <taxon>Portuninae</taxon>
        <taxon>Portunus</taxon>
    </lineage>
</organism>
<name>A0A5B7GPV4_PORTR</name>
<dbReference type="EMBL" id="VSRR010016586">
    <property type="protein sequence ID" value="MPC59465.1"/>
    <property type="molecule type" value="Genomic_DNA"/>
</dbReference>
<proteinExistence type="predicted"/>
<dbReference type="Proteomes" id="UP000324222">
    <property type="component" value="Unassembled WGS sequence"/>
</dbReference>
<keyword evidence="2" id="KW-1185">Reference proteome</keyword>
<gene>
    <name evidence="1" type="ORF">E2C01_053484</name>
</gene>